<dbReference type="AlphaFoldDB" id="A0A0A9CVL6"/>
<accession>A0A0A9CVL6</accession>
<proteinExistence type="predicted"/>
<reference evidence="1" key="1">
    <citation type="submission" date="2014-09" db="EMBL/GenBank/DDBJ databases">
        <authorList>
            <person name="Magalhaes I.L.F."/>
            <person name="Oliveira U."/>
            <person name="Santos F.R."/>
            <person name="Vidigal T.H.D.A."/>
            <person name="Brescovit A.D."/>
            <person name="Santos A.J."/>
        </authorList>
    </citation>
    <scope>NUCLEOTIDE SEQUENCE</scope>
    <source>
        <tissue evidence="1">Shoot tissue taken approximately 20 cm above the soil surface</tissue>
    </source>
</reference>
<reference evidence="1" key="2">
    <citation type="journal article" date="2015" name="Data Brief">
        <title>Shoot transcriptome of the giant reed, Arundo donax.</title>
        <authorList>
            <person name="Barrero R.A."/>
            <person name="Guerrero F.D."/>
            <person name="Moolhuijzen P."/>
            <person name="Goolsby J.A."/>
            <person name="Tidwell J."/>
            <person name="Bellgard S.E."/>
            <person name="Bellgard M.I."/>
        </authorList>
    </citation>
    <scope>NUCLEOTIDE SEQUENCE</scope>
    <source>
        <tissue evidence="1">Shoot tissue taken approximately 20 cm above the soil surface</tissue>
    </source>
</reference>
<dbReference type="EMBL" id="GBRH01220455">
    <property type="protein sequence ID" value="JAD77440.1"/>
    <property type="molecule type" value="Transcribed_RNA"/>
</dbReference>
<protein>
    <submittedName>
        <fullName evidence="1">Uncharacterized protein</fullName>
    </submittedName>
</protein>
<name>A0A0A9CVL6_ARUDO</name>
<sequence>MLTHLIKLALMPSTVNEKKSRAPLRGCTIKPTKARPRPGAMPITPYCLALSTGFLKTPETPKAKP</sequence>
<evidence type="ECO:0000313" key="1">
    <source>
        <dbReference type="EMBL" id="JAD77440.1"/>
    </source>
</evidence>
<organism evidence="1">
    <name type="scientific">Arundo donax</name>
    <name type="common">Giant reed</name>
    <name type="synonym">Donax arundinaceus</name>
    <dbReference type="NCBI Taxonomy" id="35708"/>
    <lineage>
        <taxon>Eukaryota</taxon>
        <taxon>Viridiplantae</taxon>
        <taxon>Streptophyta</taxon>
        <taxon>Embryophyta</taxon>
        <taxon>Tracheophyta</taxon>
        <taxon>Spermatophyta</taxon>
        <taxon>Magnoliopsida</taxon>
        <taxon>Liliopsida</taxon>
        <taxon>Poales</taxon>
        <taxon>Poaceae</taxon>
        <taxon>PACMAD clade</taxon>
        <taxon>Arundinoideae</taxon>
        <taxon>Arundineae</taxon>
        <taxon>Arundo</taxon>
    </lineage>
</organism>